<name>A0A1R0Y7Z6_9BACL</name>
<dbReference type="AlphaFoldDB" id="A0A1R0Y7Z6"/>
<evidence type="ECO:0000256" key="2">
    <source>
        <dbReference type="ARBA" id="ARBA00023125"/>
    </source>
</evidence>
<gene>
    <name evidence="5" type="ORF">BSK52_03495</name>
</gene>
<sequence length="84" mass="8935">MKAANLAGVGVPGKLSIAGFDNLQAGEVFDIPLTTIQQNFYEMGASAAQLVLEMISKKENGNFAVPKLIQDTKLIVRQSTSAPQ</sequence>
<organism evidence="5 6">
    <name type="scientific">Paenibacillus odorifer</name>
    <dbReference type="NCBI Taxonomy" id="189426"/>
    <lineage>
        <taxon>Bacteria</taxon>
        <taxon>Bacillati</taxon>
        <taxon>Bacillota</taxon>
        <taxon>Bacilli</taxon>
        <taxon>Bacillales</taxon>
        <taxon>Paenibacillaceae</taxon>
        <taxon>Paenibacillus</taxon>
    </lineage>
</organism>
<evidence type="ECO:0000256" key="3">
    <source>
        <dbReference type="ARBA" id="ARBA00023163"/>
    </source>
</evidence>
<dbReference type="GO" id="GO:0000976">
    <property type="term" value="F:transcription cis-regulatory region binding"/>
    <property type="evidence" value="ECO:0007669"/>
    <property type="project" value="TreeGrafter"/>
</dbReference>
<evidence type="ECO:0000256" key="1">
    <source>
        <dbReference type="ARBA" id="ARBA00023015"/>
    </source>
</evidence>
<keyword evidence="1" id="KW-0805">Transcription regulation</keyword>
<dbReference type="InterPro" id="IPR028082">
    <property type="entry name" value="Peripla_BP_I"/>
</dbReference>
<dbReference type="GO" id="GO:0003700">
    <property type="term" value="F:DNA-binding transcription factor activity"/>
    <property type="evidence" value="ECO:0007669"/>
    <property type="project" value="TreeGrafter"/>
</dbReference>
<evidence type="ECO:0000259" key="4">
    <source>
        <dbReference type="Pfam" id="PF13377"/>
    </source>
</evidence>
<evidence type="ECO:0000313" key="6">
    <source>
        <dbReference type="Proteomes" id="UP000187439"/>
    </source>
</evidence>
<keyword evidence="3" id="KW-0804">Transcription</keyword>
<dbReference type="Proteomes" id="UP000187439">
    <property type="component" value="Unassembled WGS sequence"/>
</dbReference>
<reference evidence="5 6" key="1">
    <citation type="submission" date="2016-10" db="EMBL/GenBank/DDBJ databases">
        <title>Paenibacillus species isolates.</title>
        <authorList>
            <person name="Beno S.M."/>
        </authorList>
    </citation>
    <scope>NUCLEOTIDE SEQUENCE [LARGE SCALE GENOMIC DNA]</scope>
    <source>
        <strain evidence="5 6">FSL H7-0710</strain>
    </source>
</reference>
<dbReference type="InterPro" id="IPR046335">
    <property type="entry name" value="LacI/GalR-like_sensor"/>
</dbReference>
<feature type="domain" description="Transcriptional regulator LacI/GalR-like sensor" evidence="4">
    <location>
        <begin position="1"/>
        <end position="80"/>
    </location>
</feature>
<dbReference type="PANTHER" id="PTHR30146">
    <property type="entry name" value="LACI-RELATED TRANSCRIPTIONAL REPRESSOR"/>
    <property type="match status" value="1"/>
</dbReference>
<dbReference type="Pfam" id="PF13377">
    <property type="entry name" value="Peripla_BP_3"/>
    <property type="match status" value="1"/>
</dbReference>
<dbReference type="PANTHER" id="PTHR30146:SF109">
    <property type="entry name" value="HTH-TYPE TRANSCRIPTIONAL REGULATOR GALS"/>
    <property type="match status" value="1"/>
</dbReference>
<dbReference type="Gene3D" id="3.40.50.2300">
    <property type="match status" value="2"/>
</dbReference>
<accession>A0A1R0Y7Z6</accession>
<dbReference type="EMBL" id="MPTC01000002">
    <property type="protein sequence ID" value="OMD43487.1"/>
    <property type="molecule type" value="Genomic_DNA"/>
</dbReference>
<evidence type="ECO:0000313" key="5">
    <source>
        <dbReference type="EMBL" id="OMD43487.1"/>
    </source>
</evidence>
<comment type="caution">
    <text evidence="5">The sequence shown here is derived from an EMBL/GenBank/DDBJ whole genome shotgun (WGS) entry which is preliminary data.</text>
</comment>
<keyword evidence="2" id="KW-0238">DNA-binding</keyword>
<dbReference type="SUPFAM" id="SSF53822">
    <property type="entry name" value="Periplasmic binding protein-like I"/>
    <property type="match status" value="1"/>
</dbReference>
<protein>
    <recommendedName>
        <fullName evidence="4">Transcriptional regulator LacI/GalR-like sensor domain-containing protein</fullName>
    </recommendedName>
</protein>
<proteinExistence type="predicted"/>